<dbReference type="Pfam" id="PF00664">
    <property type="entry name" value="ABC_membrane"/>
    <property type="match status" value="1"/>
</dbReference>
<feature type="transmembrane region" description="Helical" evidence="7">
    <location>
        <begin position="45"/>
        <end position="69"/>
    </location>
</feature>
<evidence type="ECO:0000313" key="10">
    <source>
        <dbReference type="EMBL" id="GGC85416.1"/>
    </source>
</evidence>
<dbReference type="PROSITE" id="PS50929">
    <property type="entry name" value="ABC_TM1F"/>
    <property type="match status" value="1"/>
</dbReference>
<evidence type="ECO:0000256" key="2">
    <source>
        <dbReference type="ARBA" id="ARBA00022692"/>
    </source>
</evidence>
<feature type="domain" description="ABC transporter" evidence="8">
    <location>
        <begin position="326"/>
        <end position="555"/>
    </location>
</feature>
<evidence type="ECO:0000259" key="8">
    <source>
        <dbReference type="PROSITE" id="PS50893"/>
    </source>
</evidence>
<dbReference type="PROSITE" id="PS00211">
    <property type="entry name" value="ABC_TRANSPORTER_1"/>
    <property type="match status" value="1"/>
</dbReference>
<keyword evidence="11" id="KW-1185">Reference proteome</keyword>
<comment type="caution">
    <text evidence="10">The sequence shown here is derived from an EMBL/GenBank/DDBJ whole genome shotgun (WGS) entry which is preliminary data.</text>
</comment>
<evidence type="ECO:0000256" key="3">
    <source>
        <dbReference type="ARBA" id="ARBA00022741"/>
    </source>
</evidence>
<feature type="transmembrane region" description="Helical" evidence="7">
    <location>
        <begin position="127"/>
        <end position="144"/>
    </location>
</feature>
<dbReference type="InterPro" id="IPR003439">
    <property type="entry name" value="ABC_transporter-like_ATP-bd"/>
</dbReference>
<gene>
    <name evidence="10" type="ORF">GCM10011573_13830</name>
</gene>
<dbReference type="InterPro" id="IPR003593">
    <property type="entry name" value="AAA+_ATPase"/>
</dbReference>
<feature type="transmembrane region" description="Helical" evidence="7">
    <location>
        <begin position="150"/>
        <end position="169"/>
    </location>
</feature>
<keyword evidence="4" id="KW-0067">ATP-binding</keyword>
<dbReference type="CDD" id="cd03228">
    <property type="entry name" value="ABCC_MRP_Like"/>
    <property type="match status" value="1"/>
</dbReference>
<name>A0ABQ1NYD5_9ENTE</name>
<keyword evidence="6 7" id="KW-0472">Membrane</keyword>
<feature type="domain" description="ABC transmembrane type-1" evidence="9">
    <location>
        <begin position="13"/>
        <end position="294"/>
    </location>
</feature>
<dbReference type="InterPro" id="IPR027417">
    <property type="entry name" value="P-loop_NTPase"/>
</dbReference>
<dbReference type="Gene3D" id="1.20.1560.10">
    <property type="entry name" value="ABC transporter type 1, transmembrane domain"/>
    <property type="match status" value="1"/>
</dbReference>
<comment type="subcellular location">
    <subcellularLocation>
        <location evidence="1">Cell membrane</location>
        <topology evidence="1">Multi-pass membrane protein</topology>
    </subcellularLocation>
</comment>
<dbReference type="SMART" id="SM00382">
    <property type="entry name" value="AAA"/>
    <property type="match status" value="1"/>
</dbReference>
<evidence type="ECO:0000256" key="4">
    <source>
        <dbReference type="ARBA" id="ARBA00022840"/>
    </source>
</evidence>
<keyword evidence="5 7" id="KW-1133">Transmembrane helix</keyword>
<dbReference type="PROSITE" id="PS50893">
    <property type="entry name" value="ABC_TRANSPORTER_2"/>
    <property type="match status" value="1"/>
</dbReference>
<dbReference type="InterPro" id="IPR017871">
    <property type="entry name" value="ABC_transporter-like_CS"/>
</dbReference>
<dbReference type="InterPro" id="IPR011527">
    <property type="entry name" value="ABC1_TM_dom"/>
</dbReference>
<evidence type="ECO:0000256" key="6">
    <source>
        <dbReference type="ARBA" id="ARBA00023136"/>
    </source>
</evidence>
<dbReference type="PANTHER" id="PTHR24221:SF654">
    <property type="entry name" value="ATP-BINDING CASSETTE SUB-FAMILY B MEMBER 6"/>
    <property type="match status" value="1"/>
</dbReference>
<dbReference type="PANTHER" id="PTHR24221">
    <property type="entry name" value="ATP-BINDING CASSETTE SUB-FAMILY B"/>
    <property type="match status" value="1"/>
</dbReference>
<evidence type="ECO:0000256" key="5">
    <source>
        <dbReference type="ARBA" id="ARBA00022989"/>
    </source>
</evidence>
<evidence type="ECO:0000256" key="1">
    <source>
        <dbReference type="ARBA" id="ARBA00004651"/>
    </source>
</evidence>
<dbReference type="Proteomes" id="UP000630615">
    <property type="component" value="Unassembled WGS sequence"/>
</dbReference>
<keyword evidence="2 7" id="KW-0812">Transmembrane</keyword>
<dbReference type="CDD" id="cd07346">
    <property type="entry name" value="ABC_6TM_exporters"/>
    <property type="match status" value="1"/>
</dbReference>
<dbReference type="RefSeq" id="WP_088269210.1">
    <property type="nucleotide sequence ID" value="NZ_BMKI01000002.1"/>
</dbReference>
<dbReference type="InterPro" id="IPR039421">
    <property type="entry name" value="Type_1_exporter"/>
</dbReference>
<dbReference type="EMBL" id="BMKI01000002">
    <property type="protein sequence ID" value="GGC85416.1"/>
    <property type="molecule type" value="Genomic_DNA"/>
</dbReference>
<feature type="transmembrane region" description="Helical" evidence="7">
    <location>
        <begin position="12"/>
        <end position="33"/>
    </location>
</feature>
<protein>
    <submittedName>
        <fullName evidence="10">ABC transporter permease</fullName>
    </submittedName>
</protein>
<dbReference type="SUPFAM" id="SSF90123">
    <property type="entry name" value="ABC transporter transmembrane region"/>
    <property type="match status" value="1"/>
</dbReference>
<organism evidence="10 11">
    <name type="scientific">Enterococcus wangshanyuanii</name>
    <dbReference type="NCBI Taxonomy" id="2005703"/>
    <lineage>
        <taxon>Bacteria</taxon>
        <taxon>Bacillati</taxon>
        <taxon>Bacillota</taxon>
        <taxon>Bacilli</taxon>
        <taxon>Lactobacillales</taxon>
        <taxon>Enterococcaceae</taxon>
        <taxon>Enterococcus</taxon>
    </lineage>
</organism>
<dbReference type="SUPFAM" id="SSF52540">
    <property type="entry name" value="P-loop containing nucleoside triphosphate hydrolases"/>
    <property type="match status" value="1"/>
</dbReference>
<sequence length="556" mass="63158">MNRIVRKEKKLVIVFLVLSFIASTIEISFAPIIQSFIDAITNKDFGVFILSIWLFFLFIVFNFFFHYMASILEATILKKVHLTSKNQVMENLLELKPSEFGKSTMGEKINIFEYDLEVYEHYYLENLFLVVQNIFVIVMAFAYLLSVSVLVTGVILLCAVLSFIIPSLAGRKIDSLTENNSKLKSTYLNELKEIFGGYEVIKSFRVEKNFNAKHLTALTDLETNSQMLKVQNTRFNLIIGSTQYLILIICFCVSGYLVIQGRLSLGQMVAITQITNMVIQPLQLLGGAIVEIAGSKTVRENLERYVQKHPNDVKSDDITTNDFCSLELKDVSYSVNETHYILQTIDLLFEKGKKYAIVGHSGSGKTTLLNIIGQLLDDYSGSILYNGKDVKSEHHIKYDVAFVHQETFIFSETLEKNITLLQNYSDATIEYAISFSELEEKSKKLGNTIIKETGVELSGGEKQRVAIARSVVRNAPIVLMDEVTSALDYKTGKEITKKLLLDHEKTLIFVTHDLRKSFLRSMDQIICVKDGRVIESGTYIDLYNKQGFFYELSHSI</sequence>
<proteinExistence type="predicted"/>
<evidence type="ECO:0000313" key="11">
    <source>
        <dbReference type="Proteomes" id="UP000630615"/>
    </source>
</evidence>
<dbReference type="InterPro" id="IPR036640">
    <property type="entry name" value="ABC1_TM_sf"/>
</dbReference>
<keyword evidence="3" id="KW-0547">Nucleotide-binding</keyword>
<evidence type="ECO:0000259" key="9">
    <source>
        <dbReference type="PROSITE" id="PS50929"/>
    </source>
</evidence>
<feature type="transmembrane region" description="Helical" evidence="7">
    <location>
        <begin position="235"/>
        <end position="259"/>
    </location>
</feature>
<reference evidence="11" key="1">
    <citation type="journal article" date="2019" name="Int. J. Syst. Evol. Microbiol.">
        <title>The Global Catalogue of Microorganisms (GCM) 10K type strain sequencing project: providing services to taxonomists for standard genome sequencing and annotation.</title>
        <authorList>
            <consortium name="The Broad Institute Genomics Platform"/>
            <consortium name="The Broad Institute Genome Sequencing Center for Infectious Disease"/>
            <person name="Wu L."/>
            <person name="Ma J."/>
        </authorList>
    </citation>
    <scope>NUCLEOTIDE SEQUENCE [LARGE SCALE GENOMIC DNA]</scope>
    <source>
        <strain evidence="11">CGMCC 1.15942</strain>
    </source>
</reference>
<dbReference type="Gene3D" id="3.40.50.300">
    <property type="entry name" value="P-loop containing nucleotide triphosphate hydrolases"/>
    <property type="match status" value="1"/>
</dbReference>
<evidence type="ECO:0000256" key="7">
    <source>
        <dbReference type="SAM" id="Phobius"/>
    </source>
</evidence>
<accession>A0ABQ1NYD5</accession>
<dbReference type="Pfam" id="PF00005">
    <property type="entry name" value="ABC_tran"/>
    <property type="match status" value="1"/>
</dbReference>